<reference evidence="1 2" key="1">
    <citation type="journal article" date="2013" name="Proc. Natl. Acad. Sci. U.S.A.">
        <title>Twelve previously unknown phage genera are ubiquitous in global oceans.</title>
        <authorList>
            <person name="Holmfeldt K."/>
            <person name="Solonenko N."/>
            <person name="Shah M."/>
            <person name="Corrier K."/>
            <person name="Riemann L."/>
            <person name="Verberkmoes N.C."/>
            <person name="Sullivan M.B."/>
        </authorList>
    </citation>
    <scope>NUCLEOTIDE SEQUENCE [LARGE SCALE GENOMIC DNA]</scope>
    <source>
        <strain evidence="1">Phi13:2</strain>
    </source>
</reference>
<evidence type="ECO:0000313" key="1">
    <source>
        <dbReference type="EMBL" id="AGO49644.1"/>
    </source>
</evidence>
<dbReference type="KEGG" id="vg:16881338"/>
<keyword evidence="2" id="KW-1185">Reference proteome</keyword>
<dbReference type="EMBL" id="KC821633">
    <property type="protein sequence ID" value="AGO49644.1"/>
    <property type="molecule type" value="Genomic_DNA"/>
</dbReference>
<protein>
    <submittedName>
        <fullName evidence="1">Uncharacterized protein</fullName>
    </submittedName>
</protein>
<reference evidence="2" key="2">
    <citation type="submission" date="2013-03" db="EMBL/GenBank/DDBJ databases">
        <title>The Cellulophaga phages: a novel, diverse, and globally ubiquitous model system.</title>
        <authorList>
            <person name="Holmfeldt K."/>
            <person name="Solonenko N."/>
            <person name="Shah M."/>
            <person name="Corrier K."/>
            <person name="Riemann L."/>
            <person name="VerBerkmoes N.C."/>
            <person name="Sullivan M.B."/>
        </authorList>
    </citation>
    <scope>NUCLEOTIDE SEQUENCE [LARGE SCALE GENOMIC DNA]</scope>
</reference>
<evidence type="ECO:0000313" key="2">
    <source>
        <dbReference type="Proteomes" id="UP000014736"/>
    </source>
</evidence>
<gene>
    <name evidence="1" type="ORF">Phi13:2_gp034</name>
</gene>
<dbReference type="RefSeq" id="YP_008242059.1">
    <property type="nucleotide sequence ID" value="NC_021803.1"/>
</dbReference>
<accession>S0A242</accession>
<dbReference type="GeneID" id="16881338"/>
<organism evidence="1 2">
    <name type="scientific">Cellulophaga phage phi13:2</name>
    <dbReference type="NCBI Taxonomy" id="1328030"/>
    <lineage>
        <taxon>Viruses</taxon>
        <taxon>Duplodnaviria</taxon>
        <taxon>Heunggongvirae</taxon>
        <taxon>Uroviricota</taxon>
        <taxon>Caudoviricetes</taxon>
        <taxon>Pachyviridae</taxon>
        <taxon>Baltivirus</taxon>
        <taxon>Baltivirus phi13duo</taxon>
    </lineage>
</organism>
<name>S0A242_9CAUD</name>
<dbReference type="Proteomes" id="UP000014736">
    <property type="component" value="Segment"/>
</dbReference>
<proteinExistence type="predicted"/>
<sequence length="50" mass="5958">MAKYKIEINQTWSEEVIVNAKNATEAKKLAWEKWKAKKSNYNLFVEKEPE</sequence>